<dbReference type="GO" id="GO:0016020">
    <property type="term" value="C:membrane"/>
    <property type="evidence" value="ECO:0007669"/>
    <property type="project" value="TreeGrafter"/>
</dbReference>
<dbReference type="InterPro" id="IPR051156">
    <property type="entry name" value="Mito/Outer_Membr_Metalloprot"/>
</dbReference>
<comment type="similarity">
    <text evidence="6">Belongs to the peptidase M48 family.</text>
</comment>
<keyword evidence="3 6" id="KW-0378">Hydrolase</keyword>
<keyword evidence="2" id="KW-0479">Metal-binding</keyword>
<organism evidence="8">
    <name type="scientific">Candidatus Kentrum sp. MB</name>
    <dbReference type="NCBI Taxonomy" id="2138164"/>
    <lineage>
        <taxon>Bacteria</taxon>
        <taxon>Pseudomonadati</taxon>
        <taxon>Pseudomonadota</taxon>
        <taxon>Gammaproteobacteria</taxon>
        <taxon>Candidatus Kentrum</taxon>
    </lineage>
</organism>
<dbReference type="InterPro" id="IPR001915">
    <property type="entry name" value="Peptidase_M48"/>
</dbReference>
<dbReference type="PANTHER" id="PTHR22726:SF24">
    <property type="entry name" value="M48 FAMILY METALLOPEPTIDASE"/>
    <property type="match status" value="1"/>
</dbReference>
<keyword evidence="4 6" id="KW-0862">Zinc</keyword>
<dbReference type="Gene3D" id="3.30.2010.10">
    <property type="entry name" value="Metalloproteases ('zincins'), catalytic domain"/>
    <property type="match status" value="1"/>
</dbReference>
<gene>
    <name evidence="8" type="ORF">BECKMB1821G_GA0114241_104316</name>
</gene>
<dbReference type="PANTHER" id="PTHR22726">
    <property type="entry name" value="METALLOENDOPEPTIDASE OMA1"/>
    <property type="match status" value="1"/>
</dbReference>
<evidence type="ECO:0000256" key="2">
    <source>
        <dbReference type="ARBA" id="ARBA00022723"/>
    </source>
</evidence>
<dbReference type="GO" id="GO:0004222">
    <property type="term" value="F:metalloendopeptidase activity"/>
    <property type="evidence" value="ECO:0007669"/>
    <property type="project" value="InterPro"/>
</dbReference>
<name>A0A450XI48_9GAMM</name>
<reference evidence="8" key="1">
    <citation type="submission" date="2019-02" db="EMBL/GenBank/DDBJ databases">
        <authorList>
            <person name="Gruber-Vodicka R. H."/>
            <person name="Seah K. B. B."/>
        </authorList>
    </citation>
    <scope>NUCLEOTIDE SEQUENCE</scope>
    <source>
        <strain evidence="8">BECK_BZ197</strain>
    </source>
</reference>
<evidence type="ECO:0000256" key="6">
    <source>
        <dbReference type="RuleBase" id="RU003983"/>
    </source>
</evidence>
<proteinExistence type="inferred from homology"/>
<keyword evidence="5 6" id="KW-0482">Metalloprotease</keyword>
<accession>A0A450XI48</accession>
<dbReference type="GO" id="GO:0046872">
    <property type="term" value="F:metal ion binding"/>
    <property type="evidence" value="ECO:0007669"/>
    <property type="project" value="UniProtKB-KW"/>
</dbReference>
<sequence length="265" mass="29132">MSRLPSFSMVVLTALLITACATSPMGRSQLMIFPEQILSQQGEMAFADIKKNAPISTSRRTRRYVSCVTNALLNAMGEKPAEWEVVVFAGRERNAFALPGKKIGVYKGILKAATNQHMLAAVIGHEIAHVQAGHGNERMSASLVSGLGLKAVELMASDSRDGKGLDRNVQTALNLGIEYGILKPYSRSHESEADLMGLKLMAKAGFKPEQSVVLWQNMARLSENQPLEFLSTHPSSDTRIEDLRKLIPSVMPLYRAVGRKPRCRR</sequence>
<dbReference type="EMBL" id="CAADFO010000043">
    <property type="protein sequence ID" value="VFK28946.1"/>
    <property type="molecule type" value="Genomic_DNA"/>
</dbReference>
<dbReference type="AlphaFoldDB" id="A0A450XI48"/>
<evidence type="ECO:0000259" key="7">
    <source>
        <dbReference type="Pfam" id="PF01435"/>
    </source>
</evidence>
<keyword evidence="1 6" id="KW-0645">Protease</keyword>
<evidence type="ECO:0000256" key="1">
    <source>
        <dbReference type="ARBA" id="ARBA00022670"/>
    </source>
</evidence>
<evidence type="ECO:0000256" key="5">
    <source>
        <dbReference type="ARBA" id="ARBA00023049"/>
    </source>
</evidence>
<evidence type="ECO:0000313" key="8">
    <source>
        <dbReference type="EMBL" id="VFK28946.1"/>
    </source>
</evidence>
<dbReference type="PROSITE" id="PS51257">
    <property type="entry name" value="PROKAR_LIPOPROTEIN"/>
    <property type="match status" value="1"/>
</dbReference>
<dbReference type="CDD" id="cd07331">
    <property type="entry name" value="M48C_Oma1_like"/>
    <property type="match status" value="1"/>
</dbReference>
<feature type="domain" description="Peptidase M48" evidence="7">
    <location>
        <begin position="61"/>
        <end position="246"/>
    </location>
</feature>
<dbReference type="GO" id="GO:0051603">
    <property type="term" value="P:proteolysis involved in protein catabolic process"/>
    <property type="evidence" value="ECO:0007669"/>
    <property type="project" value="TreeGrafter"/>
</dbReference>
<evidence type="ECO:0000256" key="3">
    <source>
        <dbReference type="ARBA" id="ARBA00022801"/>
    </source>
</evidence>
<dbReference type="Pfam" id="PF01435">
    <property type="entry name" value="Peptidase_M48"/>
    <property type="match status" value="1"/>
</dbReference>
<comment type="cofactor">
    <cofactor evidence="6">
        <name>Zn(2+)</name>
        <dbReference type="ChEBI" id="CHEBI:29105"/>
    </cofactor>
    <text evidence="6">Binds 1 zinc ion per subunit.</text>
</comment>
<evidence type="ECO:0000256" key="4">
    <source>
        <dbReference type="ARBA" id="ARBA00022833"/>
    </source>
</evidence>
<protein>
    <submittedName>
        <fullName evidence="8">Peptidase family M48</fullName>
    </submittedName>
</protein>